<dbReference type="AlphaFoldDB" id="A0A2P2R1F7"/>
<sequence>MFSRYCLANDLRIWSLINSIDLSNLNPPVIIPKLKWPFLVYLPVSTLKSICY</sequence>
<reference evidence="1" key="1">
    <citation type="submission" date="2018-02" db="EMBL/GenBank/DDBJ databases">
        <title>Rhizophora mucronata_Transcriptome.</title>
        <authorList>
            <person name="Meera S.P."/>
            <person name="Sreeshan A."/>
            <person name="Augustine A."/>
        </authorList>
    </citation>
    <scope>NUCLEOTIDE SEQUENCE</scope>
    <source>
        <tissue evidence="1">Leaf</tissue>
    </source>
</reference>
<proteinExistence type="predicted"/>
<protein>
    <submittedName>
        <fullName evidence="1">Uncharacterized protein</fullName>
    </submittedName>
</protein>
<evidence type="ECO:0000313" key="1">
    <source>
        <dbReference type="EMBL" id="MBX73001.1"/>
    </source>
</evidence>
<organism evidence="1">
    <name type="scientific">Rhizophora mucronata</name>
    <name type="common">Asiatic mangrove</name>
    <dbReference type="NCBI Taxonomy" id="61149"/>
    <lineage>
        <taxon>Eukaryota</taxon>
        <taxon>Viridiplantae</taxon>
        <taxon>Streptophyta</taxon>
        <taxon>Embryophyta</taxon>
        <taxon>Tracheophyta</taxon>
        <taxon>Spermatophyta</taxon>
        <taxon>Magnoliopsida</taxon>
        <taxon>eudicotyledons</taxon>
        <taxon>Gunneridae</taxon>
        <taxon>Pentapetalae</taxon>
        <taxon>rosids</taxon>
        <taxon>fabids</taxon>
        <taxon>Malpighiales</taxon>
        <taxon>Rhizophoraceae</taxon>
        <taxon>Rhizophora</taxon>
    </lineage>
</organism>
<name>A0A2P2R1F7_RHIMU</name>
<accession>A0A2P2R1F7</accession>
<dbReference type="EMBL" id="GGEC01092517">
    <property type="protein sequence ID" value="MBX73001.1"/>
    <property type="molecule type" value="Transcribed_RNA"/>
</dbReference>